<feature type="non-terminal residue" evidence="2">
    <location>
        <position position="167"/>
    </location>
</feature>
<comment type="caution">
    <text evidence="2">The sequence shown here is derived from an EMBL/GenBank/DDBJ whole genome shotgun (WGS) entry which is preliminary data.</text>
</comment>
<gene>
    <name evidence="2" type="ORF">Tci_668547</name>
</gene>
<protein>
    <submittedName>
        <fullName evidence="2">WRKY transcription factor 6-like</fullName>
    </submittedName>
</protein>
<accession>A0A699KMV7</accession>
<sequence>MTKFSSGPTLDTSEPLVLLNKNTRWNPFAMVTNSPPHHDGNRKVLAEMDLFTASNNNSLVVKKEDFHANDLEVHTGLDLLTRISGDRSSAGDVVENNYTNKLAKIQDELEKTVLENQRLKEMYLQVRNNYTALQLQFVALTQQQEQDKKQVNNLSQQVSVAVPRQFM</sequence>
<name>A0A699KMV7_TANCI</name>
<dbReference type="AlphaFoldDB" id="A0A699KMV7"/>
<feature type="coiled-coil region" evidence="1">
    <location>
        <begin position="95"/>
        <end position="136"/>
    </location>
</feature>
<evidence type="ECO:0000256" key="1">
    <source>
        <dbReference type="SAM" id="Coils"/>
    </source>
</evidence>
<organism evidence="2">
    <name type="scientific">Tanacetum cinerariifolium</name>
    <name type="common">Dalmatian daisy</name>
    <name type="synonym">Chrysanthemum cinerariifolium</name>
    <dbReference type="NCBI Taxonomy" id="118510"/>
    <lineage>
        <taxon>Eukaryota</taxon>
        <taxon>Viridiplantae</taxon>
        <taxon>Streptophyta</taxon>
        <taxon>Embryophyta</taxon>
        <taxon>Tracheophyta</taxon>
        <taxon>Spermatophyta</taxon>
        <taxon>Magnoliopsida</taxon>
        <taxon>eudicotyledons</taxon>
        <taxon>Gunneridae</taxon>
        <taxon>Pentapetalae</taxon>
        <taxon>asterids</taxon>
        <taxon>campanulids</taxon>
        <taxon>Asterales</taxon>
        <taxon>Asteraceae</taxon>
        <taxon>Asteroideae</taxon>
        <taxon>Anthemideae</taxon>
        <taxon>Anthemidinae</taxon>
        <taxon>Tanacetum</taxon>
    </lineage>
</organism>
<proteinExistence type="predicted"/>
<keyword evidence="1" id="KW-0175">Coiled coil</keyword>
<evidence type="ECO:0000313" key="2">
    <source>
        <dbReference type="EMBL" id="GFA96575.1"/>
    </source>
</evidence>
<dbReference type="EMBL" id="BKCJ010523607">
    <property type="protein sequence ID" value="GFA96575.1"/>
    <property type="molecule type" value="Genomic_DNA"/>
</dbReference>
<reference evidence="2" key="1">
    <citation type="journal article" date="2019" name="Sci. Rep.">
        <title>Draft genome of Tanacetum cinerariifolium, the natural source of mosquito coil.</title>
        <authorList>
            <person name="Yamashiro T."/>
            <person name="Shiraishi A."/>
            <person name="Satake H."/>
            <person name="Nakayama K."/>
        </authorList>
    </citation>
    <scope>NUCLEOTIDE SEQUENCE</scope>
</reference>